<protein>
    <submittedName>
        <fullName evidence="1">Uncharacterized protein</fullName>
    </submittedName>
</protein>
<proteinExistence type="predicted"/>
<keyword evidence="2" id="KW-1185">Reference proteome</keyword>
<feature type="non-terminal residue" evidence="1">
    <location>
        <position position="170"/>
    </location>
</feature>
<dbReference type="EMBL" id="DF237805">
    <property type="protein sequence ID" value="GAQ91791.1"/>
    <property type="molecule type" value="Genomic_DNA"/>
</dbReference>
<sequence>MPADHATMWKNVRAHLQRLVFLVGAGQKAEGPLEDGKVGKENTTMGKVGSSWDWEMLSMEEGEGMPAAYEHLSQRDPYELYDRKGRLVRLKSRAVQEAVARLEQEEARLTNENLPVDYDNGPPSLQRAYEEVEVAITHLDKATMEAEECRKSLEVWRTILLDVQEILGMR</sequence>
<evidence type="ECO:0000313" key="1">
    <source>
        <dbReference type="EMBL" id="GAQ91791.1"/>
    </source>
</evidence>
<organism evidence="1 2">
    <name type="scientific">Klebsormidium nitens</name>
    <name type="common">Green alga</name>
    <name type="synonym">Ulothrix nitens</name>
    <dbReference type="NCBI Taxonomy" id="105231"/>
    <lineage>
        <taxon>Eukaryota</taxon>
        <taxon>Viridiplantae</taxon>
        <taxon>Streptophyta</taxon>
        <taxon>Klebsormidiophyceae</taxon>
        <taxon>Klebsormidiales</taxon>
        <taxon>Klebsormidiaceae</taxon>
        <taxon>Klebsormidium</taxon>
    </lineage>
</organism>
<dbReference type="AlphaFoldDB" id="A0A1Y1IRC0"/>
<name>A0A1Y1IRC0_KLENI</name>
<evidence type="ECO:0000313" key="2">
    <source>
        <dbReference type="Proteomes" id="UP000054558"/>
    </source>
</evidence>
<dbReference type="Proteomes" id="UP000054558">
    <property type="component" value="Unassembled WGS sequence"/>
</dbReference>
<gene>
    <name evidence="1" type="ORF">KFL_008560010</name>
</gene>
<reference evidence="1 2" key="1">
    <citation type="journal article" date="2014" name="Nat. Commun.">
        <title>Klebsormidium flaccidum genome reveals primary factors for plant terrestrial adaptation.</title>
        <authorList>
            <person name="Hori K."/>
            <person name="Maruyama F."/>
            <person name="Fujisawa T."/>
            <person name="Togashi T."/>
            <person name="Yamamoto N."/>
            <person name="Seo M."/>
            <person name="Sato S."/>
            <person name="Yamada T."/>
            <person name="Mori H."/>
            <person name="Tajima N."/>
            <person name="Moriyama T."/>
            <person name="Ikeuchi M."/>
            <person name="Watanabe M."/>
            <person name="Wada H."/>
            <person name="Kobayashi K."/>
            <person name="Saito M."/>
            <person name="Masuda T."/>
            <person name="Sasaki-Sekimoto Y."/>
            <person name="Mashiguchi K."/>
            <person name="Awai K."/>
            <person name="Shimojima M."/>
            <person name="Masuda S."/>
            <person name="Iwai M."/>
            <person name="Nobusawa T."/>
            <person name="Narise T."/>
            <person name="Kondo S."/>
            <person name="Saito H."/>
            <person name="Sato R."/>
            <person name="Murakawa M."/>
            <person name="Ihara Y."/>
            <person name="Oshima-Yamada Y."/>
            <person name="Ohtaka K."/>
            <person name="Satoh M."/>
            <person name="Sonobe K."/>
            <person name="Ishii M."/>
            <person name="Ohtani R."/>
            <person name="Kanamori-Sato M."/>
            <person name="Honoki R."/>
            <person name="Miyazaki D."/>
            <person name="Mochizuki H."/>
            <person name="Umetsu J."/>
            <person name="Higashi K."/>
            <person name="Shibata D."/>
            <person name="Kamiya Y."/>
            <person name="Sato N."/>
            <person name="Nakamura Y."/>
            <person name="Tabata S."/>
            <person name="Ida S."/>
            <person name="Kurokawa K."/>
            <person name="Ohta H."/>
        </authorList>
    </citation>
    <scope>NUCLEOTIDE SEQUENCE [LARGE SCALE GENOMIC DNA]</scope>
    <source>
        <strain evidence="1 2">NIES-2285</strain>
    </source>
</reference>
<accession>A0A1Y1IRC0</accession>